<dbReference type="RefSeq" id="XP_064702046.1">
    <property type="nucleotide sequence ID" value="XM_064851805.1"/>
</dbReference>
<dbReference type="GeneID" id="89976422"/>
<proteinExistence type="predicted"/>
<name>A0AAV9N0E1_9EURO</name>
<dbReference type="Proteomes" id="UP001358417">
    <property type="component" value="Unassembled WGS sequence"/>
</dbReference>
<accession>A0AAV9N0E1</accession>
<protein>
    <recommendedName>
        <fullName evidence="4">EF-hand domain-containing protein</fullName>
    </recommendedName>
</protein>
<dbReference type="InterPro" id="IPR011992">
    <property type="entry name" value="EF-hand-dom_pair"/>
</dbReference>
<comment type="caution">
    <text evidence="2">The sequence shown here is derived from an EMBL/GenBank/DDBJ whole genome shotgun (WGS) entry which is preliminary data.</text>
</comment>
<evidence type="ECO:0008006" key="4">
    <source>
        <dbReference type="Google" id="ProtNLM"/>
    </source>
</evidence>
<feature type="signal peptide" evidence="1">
    <location>
        <begin position="1"/>
        <end position="20"/>
    </location>
</feature>
<feature type="chain" id="PRO_5043888888" description="EF-hand domain-containing protein" evidence="1">
    <location>
        <begin position="21"/>
        <end position="170"/>
    </location>
</feature>
<gene>
    <name evidence="2" type="ORF">LTR84_008258</name>
</gene>
<dbReference type="SUPFAM" id="SSF47473">
    <property type="entry name" value="EF-hand"/>
    <property type="match status" value="1"/>
</dbReference>
<keyword evidence="1" id="KW-0732">Signal</keyword>
<dbReference type="Gene3D" id="3.30.70.2800">
    <property type="match status" value="1"/>
</dbReference>
<dbReference type="EMBL" id="JAVRRD010000030">
    <property type="protein sequence ID" value="KAK5046455.1"/>
    <property type="molecule type" value="Genomic_DNA"/>
</dbReference>
<dbReference type="InterPro" id="IPR025061">
    <property type="entry name" value="Diedel"/>
</dbReference>
<dbReference type="Gene3D" id="1.10.238.10">
    <property type="entry name" value="EF-hand"/>
    <property type="match status" value="1"/>
</dbReference>
<evidence type="ECO:0000313" key="3">
    <source>
        <dbReference type="Proteomes" id="UP001358417"/>
    </source>
</evidence>
<dbReference type="Pfam" id="PF13164">
    <property type="entry name" value="Diedel"/>
    <property type="match status" value="1"/>
</dbReference>
<keyword evidence="3" id="KW-1185">Reference proteome</keyword>
<reference evidence="2 3" key="1">
    <citation type="submission" date="2023-08" db="EMBL/GenBank/DDBJ databases">
        <title>Black Yeasts Isolated from many extreme environments.</title>
        <authorList>
            <person name="Coleine C."/>
            <person name="Stajich J.E."/>
            <person name="Selbmann L."/>
        </authorList>
    </citation>
    <scope>NUCLEOTIDE SEQUENCE [LARGE SCALE GENOMIC DNA]</scope>
    <source>
        <strain evidence="2 3">CCFEE 5792</strain>
    </source>
</reference>
<evidence type="ECO:0000313" key="2">
    <source>
        <dbReference type="EMBL" id="KAK5046455.1"/>
    </source>
</evidence>
<organism evidence="2 3">
    <name type="scientific">Exophiala bonariae</name>
    <dbReference type="NCBI Taxonomy" id="1690606"/>
    <lineage>
        <taxon>Eukaryota</taxon>
        <taxon>Fungi</taxon>
        <taxon>Dikarya</taxon>
        <taxon>Ascomycota</taxon>
        <taxon>Pezizomycotina</taxon>
        <taxon>Eurotiomycetes</taxon>
        <taxon>Chaetothyriomycetidae</taxon>
        <taxon>Chaetothyriales</taxon>
        <taxon>Herpotrichiellaceae</taxon>
        <taxon>Exophiala</taxon>
    </lineage>
</organism>
<evidence type="ECO:0000256" key="1">
    <source>
        <dbReference type="SAM" id="SignalP"/>
    </source>
</evidence>
<dbReference type="AlphaFoldDB" id="A0AAV9N0E1"/>
<sequence>MRSFSIIILSLLGTAATVAAECCSSPATCLDGTKSDIWSCCAYGSCNIFCCNCDGGCRQASTKRSWTDWVSHDLGNLASDSEGTSVCGLTRTDKQCVIDKINELDTDLDGKVSLAEILANPDIVRPGLSTSGIDDAELHDMLTKLFDIYDTSEDGYLVFDEANTRQVVHL</sequence>